<dbReference type="GeneID" id="77470713"/>
<dbReference type="EMBL" id="PYLP01000006">
    <property type="protein sequence ID" value="PST40531.1"/>
    <property type="molecule type" value="Genomic_DNA"/>
</dbReference>
<sequence>MEKNKKRKIEFFMPMIPPTTTAQQHKVNMGTKKFYDPPELKTAKEKLKAHLIPHIPDKPFDGPLRLIVRWCFPVVGKHHDGEYKYTKPDTDDLNKALKDIMERLGFYVNDSRVASELIEKFWAEIPGIYIRLEEIQNDSE</sequence>
<dbReference type="SUPFAM" id="SSF103084">
    <property type="entry name" value="Holliday junction resolvase RusA"/>
    <property type="match status" value="1"/>
</dbReference>
<dbReference type="RefSeq" id="WP_106987838.1">
    <property type="nucleotide sequence ID" value="NZ_PYLP01000006.1"/>
</dbReference>
<organism evidence="1 2">
    <name type="scientific">Faecalibacillus faecis</name>
    <dbReference type="NCBI Taxonomy" id="1982628"/>
    <lineage>
        <taxon>Bacteria</taxon>
        <taxon>Bacillati</taxon>
        <taxon>Bacillota</taxon>
        <taxon>Erysipelotrichia</taxon>
        <taxon>Erysipelotrichales</taxon>
        <taxon>Coprobacillaceae</taxon>
        <taxon>Faecalibacillus</taxon>
    </lineage>
</organism>
<name>A0A2T3FZC6_9FIRM</name>
<dbReference type="GO" id="GO:0006310">
    <property type="term" value="P:DNA recombination"/>
    <property type="evidence" value="ECO:0007669"/>
    <property type="project" value="InterPro"/>
</dbReference>
<dbReference type="InterPro" id="IPR036614">
    <property type="entry name" value="RusA-like_sf"/>
</dbReference>
<dbReference type="Gene3D" id="3.30.1330.70">
    <property type="entry name" value="Holliday junction resolvase RusA"/>
    <property type="match status" value="1"/>
</dbReference>
<dbReference type="Proteomes" id="UP000241201">
    <property type="component" value="Unassembled WGS sequence"/>
</dbReference>
<dbReference type="Pfam" id="PF05866">
    <property type="entry name" value="RusA"/>
    <property type="match status" value="1"/>
</dbReference>
<dbReference type="GO" id="GO:0006281">
    <property type="term" value="P:DNA repair"/>
    <property type="evidence" value="ECO:0007669"/>
    <property type="project" value="InterPro"/>
</dbReference>
<dbReference type="GO" id="GO:0000287">
    <property type="term" value="F:magnesium ion binding"/>
    <property type="evidence" value="ECO:0007669"/>
    <property type="project" value="InterPro"/>
</dbReference>
<protein>
    <submittedName>
        <fullName evidence="1">RusA family crossover junction endodeoxyribonuclease</fullName>
    </submittedName>
</protein>
<dbReference type="AlphaFoldDB" id="A0A2T3FZC6"/>
<dbReference type="InterPro" id="IPR008822">
    <property type="entry name" value="Endonuclease_RusA-like"/>
</dbReference>
<comment type="caution">
    <text evidence="1">The sequence shown here is derived from an EMBL/GenBank/DDBJ whole genome shotgun (WGS) entry which is preliminary data.</text>
</comment>
<evidence type="ECO:0000313" key="1">
    <source>
        <dbReference type="EMBL" id="PST40531.1"/>
    </source>
</evidence>
<proteinExistence type="predicted"/>
<gene>
    <name evidence="1" type="ORF">C7U55_06355</name>
</gene>
<reference evidence="2" key="1">
    <citation type="submission" date="2018-03" db="EMBL/GenBank/DDBJ databases">
        <title>Lachnoclostridium SNUG30370 gen.nov., sp.nov., isolated from human faeces.</title>
        <authorList>
            <person name="Seo B."/>
            <person name="Jeon K."/>
            <person name="Ko G."/>
        </authorList>
    </citation>
    <scope>NUCLEOTIDE SEQUENCE [LARGE SCALE GENOMIC DNA]</scope>
    <source>
        <strain evidence="2">SNUG30370</strain>
    </source>
</reference>
<accession>A0A2T3FZC6</accession>
<evidence type="ECO:0000313" key="2">
    <source>
        <dbReference type="Proteomes" id="UP000241201"/>
    </source>
</evidence>
<keyword evidence="2" id="KW-1185">Reference proteome</keyword>